<dbReference type="InterPro" id="IPR011033">
    <property type="entry name" value="PRC_barrel-like_sf"/>
</dbReference>
<sequence>MSAEAPRAERRVTLGRIAGVYGIKGWVKLVSSTRPAEGILRYPRWWLSRPGSTEGYEAKLLEGRIHGAGLVAQLSRADGTAIEDRDSAARLVGLEIAVPRSALPPTKSGEVYLIDLVGLSVRSVTGEPLGVVESVTSNGAQDVLVVRDAAVLDEAGGPMQRLIPFVRGPIIESVSLEANEIVAHWQPDW</sequence>
<dbReference type="GO" id="GO:0006364">
    <property type="term" value="P:rRNA processing"/>
    <property type="evidence" value="ECO:0007669"/>
    <property type="project" value="UniProtKB-UniRule"/>
</dbReference>
<evidence type="ECO:0000259" key="6">
    <source>
        <dbReference type="Pfam" id="PF01782"/>
    </source>
</evidence>
<keyword evidence="4 5" id="KW-0143">Chaperone</keyword>
<dbReference type="Pfam" id="PF24986">
    <property type="entry name" value="PRC_RimM"/>
    <property type="match status" value="1"/>
</dbReference>
<organism evidence="8 9">
    <name type="scientific">Stagnimonas aquatica</name>
    <dbReference type="NCBI Taxonomy" id="2689987"/>
    <lineage>
        <taxon>Bacteria</taxon>
        <taxon>Pseudomonadati</taxon>
        <taxon>Pseudomonadota</taxon>
        <taxon>Gammaproteobacteria</taxon>
        <taxon>Nevskiales</taxon>
        <taxon>Nevskiaceae</taxon>
        <taxon>Stagnimonas</taxon>
    </lineage>
</organism>
<comment type="subunit">
    <text evidence="5">Binds ribosomal protein uS19.</text>
</comment>
<comment type="domain">
    <text evidence="5">The PRC barrel domain binds ribosomal protein uS19.</text>
</comment>
<name>A0A3N0VED2_9GAMM</name>
<evidence type="ECO:0000256" key="4">
    <source>
        <dbReference type="ARBA" id="ARBA00023186"/>
    </source>
</evidence>
<protein>
    <recommendedName>
        <fullName evidence="5">Ribosome maturation factor RimM</fullName>
    </recommendedName>
</protein>
<dbReference type="GO" id="GO:0005737">
    <property type="term" value="C:cytoplasm"/>
    <property type="evidence" value="ECO:0007669"/>
    <property type="project" value="UniProtKB-SubCell"/>
</dbReference>
<keyword evidence="1 5" id="KW-0963">Cytoplasm</keyword>
<dbReference type="SUPFAM" id="SSF50447">
    <property type="entry name" value="Translation proteins"/>
    <property type="match status" value="1"/>
</dbReference>
<dbReference type="PANTHER" id="PTHR33692:SF1">
    <property type="entry name" value="RIBOSOME MATURATION FACTOR RIMM"/>
    <property type="match status" value="1"/>
</dbReference>
<keyword evidence="3 5" id="KW-0698">rRNA processing</keyword>
<dbReference type="InterPro" id="IPR056792">
    <property type="entry name" value="PRC_RimM"/>
</dbReference>
<evidence type="ECO:0000256" key="2">
    <source>
        <dbReference type="ARBA" id="ARBA00022517"/>
    </source>
</evidence>
<proteinExistence type="inferred from homology"/>
<evidence type="ECO:0000256" key="5">
    <source>
        <dbReference type="HAMAP-Rule" id="MF_00014"/>
    </source>
</evidence>
<dbReference type="InParanoid" id="A0A3N0VED2"/>
<dbReference type="SUPFAM" id="SSF50346">
    <property type="entry name" value="PRC-barrel domain"/>
    <property type="match status" value="1"/>
</dbReference>
<comment type="caution">
    <text evidence="8">The sequence shown here is derived from an EMBL/GenBank/DDBJ whole genome shotgun (WGS) entry which is preliminary data.</text>
</comment>
<keyword evidence="9" id="KW-1185">Reference proteome</keyword>
<dbReference type="InterPro" id="IPR011961">
    <property type="entry name" value="RimM"/>
</dbReference>
<feature type="domain" description="Ribosome maturation factor RimM PRC barrel" evidence="7">
    <location>
        <begin position="114"/>
        <end position="189"/>
    </location>
</feature>
<dbReference type="InterPro" id="IPR009000">
    <property type="entry name" value="Transl_B-barrel_sf"/>
</dbReference>
<keyword evidence="2 5" id="KW-0690">Ribosome biogenesis</keyword>
<dbReference type="Gene3D" id="2.30.30.240">
    <property type="entry name" value="PRC-barrel domain"/>
    <property type="match status" value="1"/>
</dbReference>
<comment type="similarity">
    <text evidence="5">Belongs to the RimM family.</text>
</comment>
<reference evidence="8 9" key="1">
    <citation type="submission" date="2018-10" db="EMBL/GenBank/DDBJ databases">
        <authorList>
            <person name="Chen W.-M."/>
        </authorList>
    </citation>
    <scope>NUCLEOTIDE SEQUENCE [LARGE SCALE GENOMIC DNA]</scope>
    <source>
        <strain evidence="8 9">THS-13</strain>
    </source>
</reference>
<dbReference type="Pfam" id="PF01782">
    <property type="entry name" value="RimM"/>
    <property type="match status" value="1"/>
</dbReference>
<dbReference type="Proteomes" id="UP000282106">
    <property type="component" value="Unassembled WGS sequence"/>
</dbReference>
<dbReference type="GO" id="GO:0043022">
    <property type="term" value="F:ribosome binding"/>
    <property type="evidence" value="ECO:0007669"/>
    <property type="project" value="InterPro"/>
</dbReference>
<dbReference type="PANTHER" id="PTHR33692">
    <property type="entry name" value="RIBOSOME MATURATION FACTOR RIMM"/>
    <property type="match status" value="1"/>
</dbReference>
<gene>
    <name evidence="5 8" type="primary">rimM</name>
    <name evidence="8" type="ORF">ED208_08775</name>
</gene>
<evidence type="ECO:0000256" key="1">
    <source>
        <dbReference type="ARBA" id="ARBA00022490"/>
    </source>
</evidence>
<dbReference type="InterPro" id="IPR002676">
    <property type="entry name" value="RimM_N"/>
</dbReference>
<feature type="domain" description="RimM N-terminal" evidence="6">
    <location>
        <begin position="14"/>
        <end position="101"/>
    </location>
</feature>
<dbReference type="Gene3D" id="2.40.30.60">
    <property type="entry name" value="RimM"/>
    <property type="match status" value="1"/>
</dbReference>
<dbReference type="GO" id="GO:0005840">
    <property type="term" value="C:ribosome"/>
    <property type="evidence" value="ECO:0007669"/>
    <property type="project" value="InterPro"/>
</dbReference>
<comment type="subcellular location">
    <subcellularLocation>
        <location evidence="5">Cytoplasm</location>
    </subcellularLocation>
</comment>
<dbReference type="RefSeq" id="WP_123211506.1">
    <property type="nucleotide sequence ID" value="NZ_RJVO01000003.1"/>
</dbReference>
<evidence type="ECO:0000259" key="7">
    <source>
        <dbReference type="Pfam" id="PF24986"/>
    </source>
</evidence>
<dbReference type="InterPro" id="IPR036976">
    <property type="entry name" value="RimM_N_sf"/>
</dbReference>
<evidence type="ECO:0000313" key="9">
    <source>
        <dbReference type="Proteomes" id="UP000282106"/>
    </source>
</evidence>
<evidence type="ECO:0000313" key="8">
    <source>
        <dbReference type="EMBL" id="ROH91051.1"/>
    </source>
</evidence>
<evidence type="ECO:0000256" key="3">
    <source>
        <dbReference type="ARBA" id="ARBA00022552"/>
    </source>
</evidence>
<dbReference type="HAMAP" id="MF_00014">
    <property type="entry name" value="Ribosome_mat_RimM"/>
    <property type="match status" value="1"/>
</dbReference>
<accession>A0A3N0VED2</accession>
<dbReference type="GO" id="GO:0042274">
    <property type="term" value="P:ribosomal small subunit biogenesis"/>
    <property type="evidence" value="ECO:0007669"/>
    <property type="project" value="UniProtKB-UniRule"/>
</dbReference>
<dbReference type="EMBL" id="RJVO01000003">
    <property type="protein sequence ID" value="ROH91051.1"/>
    <property type="molecule type" value="Genomic_DNA"/>
</dbReference>
<dbReference type="NCBIfam" id="TIGR02273">
    <property type="entry name" value="16S_RimM"/>
    <property type="match status" value="1"/>
</dbReference>
<comment type="function">
    <text evidence="5">An accessory protein needed during the final step in the assembly of 30S ribosomal subunit, possibly for assembly of the head region. Essential for efficient processing of 16S rRNA. May be needed both before and after RbfA during the maturation of 16S rRNA. It has affinity for free ribosomal 30S subunits but not for 70S ribosomes.</text>
</comment>
<dbReference type="AlphaFoldDB" id="A0A3N0VED2"/>
<dbReference type="FunCoup" id="A0A3N0VED2">
    <property type="interactions" value="438"/>
</dbReference>